<comment type="subcellular location">
    <subcellularLocation>
        <location evidence="1">Cell membrane</location>
        <topology evidence="1">Multi-pass membrane protein</topology>
    </subcellularLocation>
</comment>
<evidence type="ECO:0000256" key="7">
    <source>
        <dbReference type="SAM" id="Phobius"/>
    </source>
</evidence>
<evidence type="ECO:0000256" key="1">
    <source>
        <dbReference type="ARBA" id="ARBA00004651"/>
    </source>
</evidence>
<dbReference type="InterPro" id="IPR003688">
    <property type="entry name" value="TraG/VirD4"/>
</dbReference>
<keyword evidence="5 7" id="KW-1133">Transmembrane helix</keyword>
<proteinExistence type="inferred from homology"/>
<organism evidence="8 9">
    <name type="scientific">Paracoccus angustae</name>
    <dbReference type="NCBI Taxonomy" id="1671480"/>
    <lineage>
        <taxon>Bacteria</taxon>
        <taxon>Pseudomonadati</taxon>
        <taxon>Pseudomonadota</taxon>
        <taxon>Alphaproteobacteria</taxon>
        <taxon>Rhodobacterales</taxon>
        <taxon>Paracoccaceae</taxon>
        <taxon>Paracoccus</taxon>
    </lineage>
</organism>
<name>A0ABV7UBE1_9RHOB</name>
<gene>
    <name evidence="8" type="ORF">ACFOM8_21140</name>
</gene>
<dbReference type="EMBL" id="JBHRXY010000053">
    <property type="protein sequence ID" value="MFC3631931.1"/>
    <property type="molecule type" value="Genomic_DNA"/>
</dbReference>
<evidence type="ECO:0000313" key="9">
    <source>
        <dbReference type="Proteomes" id="UP001595539"/>
    </source>
</evidence>
<dbReference type="RefSeq" id="WP_377764369.1">
    <property type="nucleotide sequence ID" value="NZ_JBHRXY010000053.1"/>
</dbReference>
<dbReference type="InterPro" id="IPR027417">
    <property type="entry name" value="P-loop_NTPase"/>
</dbReference>
<comment type="similarity">
    <text evidence="2">Belongs to the VirD4/TraG family.</text>
</comment>
<keyword evidence="3" id="KW-1003">Cell membrane</keyword>
<dbReference type="PANTHER" id="PTHR37937">
    <property type="entry name" value="CONJUGATIVE TRANSFER: DNA TRANSPORT"/>
    <property type="match status" value="1"/>
</dbReference>
<dbReference type="Proteomes" id="UP001595539">
    <property type="component" value="Unassembled WGS sequence"/>
</dbReference>
<evidence type="ECO:0000256" key="6">
    <source>
        <dbReference type="ARBA" id="ARBA00023136"/>
    </source>
</evidence>
<reference evidence="9" key="1">
    <citation type="journal article" date="2019" name="Int. J. Syst. Evol. Microbiol.">
        <title>The Global Catalogue of Microorganisms (GCM) 10K type strain sequencing project: providing services to taxonomists for standard genome sequencing and annotation.</title>
        <authorList>
            <consortium name="The Broad Institute Genomics Platform"/>
            <consortium name="The Broad Institute Genome Sequencing Center for Infectious Disease"/>
            <person name="Wu L."/>
            <person name="Ma J."/>
        </authorList>
    </citation>
    <scope>NUCLEOTIDE SEQUENCE [LARGE SCALE GENOMIC DNA]</scope>
    <source>
        <strain evidence="9">KCTC 42473</strain>
    </source>
</reference>
<keyword evidence="6 7" id="KW-0472">Membrane</keyword>
<dbReference type="PANTHER" id="PTHR37937:SF1">
    <property type="entry name" value="CONJUGATIVE TRANSFER: DNA TRANSPORT"/>
    <property type="match status" value="1"/>
</dbReference>
<sequence>MNRMIIAIPTGLIAGALVGLMMGGLWLHWQLGAGMNAGHPFVLVTEFPGLRMAGQDPWRSAYAIVLAGAVLLSLLAVAFTLTHRLTTYGTAHFQTRREIRRNGLLQPVGAGLVFGKFGKPHKKGRFVCGSYDRFPHALVAAPTRSGKGVGYVMPNTLLFPGSCVVMDVKGDIFEATARHRQAQGDQVIRIAPFDFEHPSHRYNPLERISRIADTDQRFTELSKLASYFLIPKNEKGGASDFIVGARQLFVAGGMLAIERGTPTLGAIARILFDTGNKEAAYAALAAEARHAQTATIFLNFSGHSDRTLSSYASVLDGSGLGLWLNPRIDKITSANDFSWGDIRRRPHAVYVVANSDDIPTLSPLLRLMFGELIATMRAHIRAVVAPGVEAQRGHGGKAGDCPSGQIGCRERAADRLGYGEEPPCRLPRAGCPAGCPATCCLDRGRIGMGKRKKPACLGSHILEVEKARRCADEVEQIAVFAGGGI</sequence>
<keyword evidence="9" id="KW-1185">Reference proteome</keyword>
<dbReference type="InterPro" id="IPR051539">
    <property type="entry name" value="T4SS-coupling_protein"/>
</dbReference>
<comment type="caution">
    <text evidence="8">The sequence shown here is derived from an EMBL/GenBank/DDBJ whole genome shotgun (WGS) entry which is preliminary data.</text>
</comment>
<evidence type="ECO:0000256" key="4">
    <source>
        <dbReference type="ARBA" id="ARBA00022692"/>
    </source>
</evidence>
<evidence type="ECO:0000313" key="8">
    <source>
        <dbReference type="EMBL" id="MFC3631931.1"/>
    </source>
</evidence>
<evidence type="ECO:0000256" key="3">
    <source>
        <dbReference type="ARBA" id="ARBA00022475"/>
    </source>
</evidence>
<feature type="transmembrane region" description="Helical" evidence="7">
    <location>
        <begin position="6"/>
        <end position="27"/>
    </location>
</feature>
<dbReference type="Pfam" id="PF02534">
    <property type="entry name" value="T4SS-DNA_transf"/>
    <property type="match status" value="1"/>
</dbReference>
<evidence type="ECO:0000256" key="5">
    <source>
        <dbReference type="ARBA" id="ARBA00022989"/>
    </source>
</evidence>
<evidence type="ECO:0000256" key="2">
    <source>
        <dbReference type="ARBA" id="ARBA00008806"/>
    </source>
</evidence>
<protein>
    <submittedName>
        <fullName evidence="8">Type IV secretory system conjugative DNA transfer family protein</fullName>
    </submittedName>
</protein>
<dbReference type="SUPFAM" id="SSF52540">
    <property type="entry name" value="P-loop containing nucleoside triphosphate hydrolases"/>
    <property type="match status" value="1"/>
</dbReference>
<feature type="transmembrane region" description="Helical" evidence="7">
    <location>
        <begin position="61"/>
        <end position="81"/>
    </location>
</feature>
<keyword evidence="4 7" id="KW-0812">Transmembrane</keyword>
<accession>A0ABV7UBE1</accession>